<feature type="transmembrane region" description="Helical" evidence="1">
    <location>
        <begin position="64"/>
        <end position="83"/>
    </location>
</feature>
<dbReference type="InterPro" id="IPR010466">
    <property type="entry name" value="DUF1058"/>
</dbReference>
<proteinExistence type="predicted"/>
<sequence>MQYGILLRLLISIKAARQRQRKTGPKETGRPRRLAGCQLPKAEPFWNNRTARGRSLYRVLSQRFMIAIFGSLAFLLFLVPLGAPQIHTTHAAAPAGTTIGASGRPVPRFASLKPARVNLRVGPGRDYAVSWLFMKAGLPVEIVQEYDNWRRIRDADGTEGWVYQSLLSGKRTAITAPWLKNDKGTMITMRREAAETAGVTAEVEPGVVGTVRECTGQWCRLDMSGVRGWIKQSELWGVYPGEVFD</sequence>
<dbReference type="Pfam" id="PF06347">
    <property type="entry name" value="SH3_4"/>
    <property type="match status" value="2"/>
</dbReference>
<dbReference type="AlphaFoldDB" id="A0A0H3ANC9"/>
<gene>
    <name evidence="3" type="ordered locus">BOV_2088</name>
</gene>
<evidence type="ECO:0000313" key="4">
    <source>
        <dbReference type="Proteomes" id="UP000006383"/>
    </source>
</evidence>
<keyword evidence="1" id="KW-1133">Transmembrane helix</keyword>
<dbReference type="EMBL" id="CP000708">
    <property type="protein sequence ID" value="ABQ60195.1"/>
    <property type="molecule type" value="Genomic_DNA"/>
</dbReference>
<dbReference type="SMART" id="SM00287">
    <property type="entry name" value="SH3b"/>
    <property type="match status" value="1"/>
</dbReference>
<keyword evidence="4" id="KW-1185">Reference proteome</keyword>
<keyword evidence="1" id="KW-0472">Membrane</keyword>
<dbReference type="Gene3D" id="2.30.30.40">
    <property type="entry name" value="SH3 Domains"/>
    <property type="match status" value="1"/>
</dbReference>
<evidence type="ECO:0000256" key="1">
    <source>
        <dbReference type="SAM" id="Phobius"/>
    </source>
</evidence>
<feature type="domain" description="SH3b" evidence="2">
    <location>
        <begin position="107"/>
        <end position="170"/>
    </location>
</feature>
<dbReference type="KEGG" id="bov:BOV_2088"/>
<organism evidence="3 4">
    <name type="scientific">Brucella ovis (strain ATCC 25840 / 63/290 / NCTC 10512)</name>
    <dbReference type="NCBI Taxonomy" id="444178"/>
    <lineage>
        <taxon>Bacteria</taxon>
        <taxon>Pseudomonadati</taxon>
        <taxon>Pseudomonadota</taxon>
        <taxon>Alphaproteobacteria</taxon>
        <taxon>Hyphomicrobiales</taxon>
        <taxon>Brucellaceae</taxon>
        <taxon>Brucella/Ochrobactrum group</taxon>
        <taxon>Brucella</taxon>
    </lineage>
</organism>
<accession>A0A0H3ANC9</accession>
<reference evidence="4" key="1">
    <citation type="journal article" date="2009" name="PLoS ONE">
        <title>Genome degradation in Brucella ovis corresponds with narrowing of its host range and tissue tropism.</title>
        <authorList>
            <person name="Tsolis R.M."/>
            <person name="Seshadri R."/>
            <person name="Santos R.L."/>
            <person name="Sangari F.J."/>
            <person name="Lobo J.M."/>
            <person name="de Jong M.F."/>
            <person name="Ren Q."/>
            <person name="Myers G."/>
            <person name="Brinkac L.M."/>
            <person name="Nelson W.C."/>
            <person name="Deboy R.T."/>
            <person name="Angiuoli S."/>
            <person name="Khouri H."/>
            <person name="Dimitrov G."/>
            <person name="Robinson J.R."/>
            <person name="Mulligan S."/>
            <person name="Walker R.L."/>
            <person name="Elzer P.E."/>
            <person name="Hassan K.A."/>
            <person name="Paulsen I.T."/>
        </authorList>
    </citation>
    <scope>NUCLEOTIDE SEQUENCE [LARGE SCALE GENOMIC DNA]</scope>
    <source>
        <strain evidence="4">ATCC 25840 / 63/290 / NCTC 10512</strain>
    </source>
</reference>
<name>A0A0H3ANC9_BRUO2</name>
<protein>
    <recommendedName>
        <fullName evidence="2">SH3b domain-containing protein</fullName>
    </recommendedName>
</protein>
<dbReference type="InterPro" id="IPR003646">
    <property type="entry name" value="SH3-like_bac-type"/>
</dbReference>
<dbReference type="Proteomes" id="UP000006383">
    <property type="component" value="Chromosome I"/>
</dbReference>
<evidence type="ECO:0000259" key="2">
    <source>
        <dbReference type="SMART" id="SM00287"/>
    </source>
</evidence>
<dbReference type="HOGENOM" id="CLU_086360_0_0_5"/>
<evidence type="ECO:0000313" key="3">
    <source>
        <dbReference type="EMBL" id="ABQ60195.1"/>
    </source>
</evidence>
<keyword evidence="1" id="KW-0812">Transmembrane</keyword>